<dbReference type="AlphaFoldDB" id="A0A2N0NNL0"/>
<comment type="subcellular location">
    <subcellularLocation>
        <location evidence="1">Host cell</location>
    </subcellularLocation>
    <subcellularLocation>
        <location evidence="2">Secreted</location>
    </subcellularLocation>
</comment>
<feature type="coiled-coil region" evidence="4">
    <location>
        <begin position="669"/>
        <end position="712"/>
    </location>
</feature>
<evidence type="ECO:0000256" key="5">
    <source>
        <dbReference type="SAM" id="MobiDB-lite"/>
    </source>
</evidence>
<sequence>MMYSQNVRVLSRIEEYKPLVRHIVEMSLFCVVLTHPLPEPFPVNISKENWISEYETISKEKLTFGHLKMMILREVKSNPVYMNVHGVKSLWKVKGLAEGNNKWTNLEETAKEDETDVEQKLRELGGDKLISTMKVEAVFQDPYDDGIHIIVQPPPQATTGKKRREDSGSDEEGRTRKKERHAPKPLAFLLTSSTLQPPTSNILPHKFYDREQALKLMLDVARSNFQGRKSLDHKNHNFLLIPGGIGIGKTRMGWESKYLFSNLVGENDDNDEFVEAMKNPCYNFIDLNNGSRYIDGFDDKEDASVRIGARIALSSGLVSDSRLSTLVMDTNIGLFSLSNVICEILKRHFIKNRCPLAIIIHIDEYQVYINDIQQHQQLSWKKSHDFFKSMLKAIGSVMRGNNIEREYNGKYFIIPICTGTSAIDIHFLPTEHKQEILELRPLNYASAKSMFLDKYYYSSGIANKDDVVRGLKNHFINIDFQDYTDEKFDNLSKELCKFVLDQQHFRIAMFDTGFIPKFIDDLLGPSTLKSDFDWGNQLLTKISGRNIGNWKEEFSDMRIVISFGLTRQPIKRDFRLTSGLSIGELERSGLIYLSNTKGEWYIIVMPFMLLKVLNNQLLVSNVVEPVFQDNLLLIPTYDSPWQWQNFESLYGHYQKAIIDSLIYIQEAKINSIKYKINELELEQKKQEEICEIAKINRKIDLKKQELNNQINNYWQLSDIFRGVKGADTLLQRRVQLRQLKVFIEKEKFLQLTDDIAKFNKSVLCDDNVIRPFNGGVFRCYQGCANIDHRWAFDSADSGKNLAIFSQIKYSERDSTTELSTPAIKRWYDTTMESVKNYKNDYDVVLILFTNRKCTGKLNIEEMPQLLLIYPENIEKYLSLAFAHRGLVDGPSENNYS</sequence>
<feature type="region of interest" description="Disordered" evidence="5">
    <location>
        <begin position="149"/>
        <end position="185"/>
    </location>
</feature>
<dbReference type="EMBL" id="LLXJ01004107">
    <property type="protein sequence ID" value="PKB96158.1"/>
    <property type="molecule type" value="Genomic_DNA"/>
</dbReference>
<dbReference type="Proteomes" id="UP000232722">
    <property type="component" value="Unassembled WGS sequence"/>
</dbReference>
<dbReference type="GO" id="GO:0005576">
    <property type="term" value="C:extracellular region"/>
    <property type="evidence" value="ECO:0007669"/>
    <property type="project" value="UniProtKB-SubCell"/>
</dbReference>
<evidence type="ECO:0000256" key="3">
    <source>
        <dbReference type="ARBA" id="ARBA00022525"/>
    </source>
</evidence>
<keyword evidence="4" id="KW-0175">Coiled coil</keyword>
<feature type="compositionally biased region" description="Basic and acidic residues" evidence="5">
    <location>
        <begin position="163"/>
        <end position="174"/>
    </location>
</feature>
<reference evidence="7 9" key="1">
    <citation type="submission" date="2016-04" db="EMBL/GenBank/DDBJ databases">
        <title>Genome analyses suggest a sexual origin of heterokaryosis in a supposedly ancient asexual fungus.</title>
        <authorList>
            <person name="Ropars J."/>
            <person name="Sedzielewska K."/>
            <person name="Noel J."/>
            <person name="Charron P."/>
            <person name="Farinelli L."/>
            <person name="Marton T."/>
            <person name="Kruger M."/>
            <person name="Pelin A."/>
            <person name="Brachmann A."/>
            <person name="Corradi N."/>
        </authorList>
    </citation>
    <scope>NUCLEOTIDE SEQUENCE [LARGE SCALE GENOMIC DNA]</scope>
    <source>
        <strain evidence="7 9">A5</strain>
    </source>
</reference>
<dbReference type="Pfam" id="PF20147">
    <property type="entry name" value="Crinkler"/>
    <property type="match status" value="1"/>
</dbReference>
<dbReference type="VEuPathDB" id="FungiDB:FUN_022782"/>
<protein>
    <recommendedName>
        <fullName evidence="6">Crinkler effector protein N-terminal domain-containing protein</fullName>
    </recommendedName>
</protein>
<evidence type="ECO:0000313" key="9">
    <source>
        <dbReference type="Proteomes" id="UP000232722"/>
    </source>
</evidence>
<dbReference type="EMBL" id="LLXJ01001168">
    <property type="protein sequence ID" value="PKC03539.1"/>
    <property type="molecule type" value="Genomic_DNA"/>
</dbReference>
<proteinExistence type="predicted"/>
<evidence type="ECO:0000256" key="1">
    <source>
        <dbReference type="ARBA" id="ARBA00004340"/>
    </source>
</evidence>
<dbReference type="VEuPathDB" id="FungiDB:RhiirA1_502939"/>
<evidence type="ECO:0000259" key="6">
    <source>
        <dbReference type="Pfam" id="PF20147"/>
    </source>
</evidence>
<name>A0A2N0NNL0_9GLOM</name>
<accession>A0A2N0NNL0</accession>
<keyword evidence="3" id="KW-0964">Secreted</keyword>
<organism evidence="7 9">
    <name type="scientific">Rhizophagus irregularis</name>
    <dbReference type="NCBI Taxonomy" id="588596"/>
    <lineage>
        <taxon>Eukaryota</taxon>
        <taxon>Fungi</taxon>
        <taxon>Fungi incertae sedis</taxon>
        <taxon>Mucoromycota</taxon>
        <taxon>Glomeromycotina</taxon>
        <taxon>Glomeromycetes</taxon>
        <taxon>Glomerales</taxon>
        <taxon>Glomeraceae</taxon>
        <taxon>Rhizophagus</taxon>
    </lineage>
</organism>
<comment type="caution">
    <text evidence="7">The sequence shown here is derived from an EMBL/GenBank/DDBJ whole genome shotgun (WGS) entry which is preliminary data.</text>
</comment>
<dbReference type="GO" id="GO:0043657">
    <property type="term" value="C:host cell"/>
    <property type="evidence" value="ECO:0007669"/>
    <property type="project" value="UniProtKB-SubCell"/>
</dbReference>
<evidence type="ECO:0000313" key="7">
    <source>
        <dbReference type="EMBL" id="PKB96158.1"/>
    </source>
</evidence>
<feature type="domain" description="Crinkler effector protein N-terminal" evidence="6">
    <location>
        <begin position="26"/>
        <end position="152"/>
    </location>
</feature>
<evidence type="ECO:0000256" key="2">
    <source>
        <dbReference type="ARBA" id="ARBA00004613"/>
    </source>
</evidence>
<dbReference type="VEuPathDB" id="FungiDB:RhiirFUN_025223"/>
<evidence type="ECO:0000256" key="4">
    <source>
        <dbReference type="SAM" id="Coils"/>
    </source>
</evidence>
<gene>
    <name evidence="8" type="ORF">RhiirA5_451097</name>
    <name evidence="7" type="ORF">RhiirA5_472237</name>
</gene>
<dbReference type="InterPro" id="IPR045379">
    <property type="entry name" value="Crinkler_N"/>
</dbReference>
<reference evidence="7 9" key="2">
    <citation type="submission" date="2017-09" db="EMBL/GenBank/DDBJ databases">
        <title>Extensive intraspecific genome diversity in a model arbuscular mycorrhizal fungus.</title>
        <authorList>
            <person name="Chen E.C."/>
            <person name="Morin E."/>
            <person name="Beaudet D."/>
            <person name="Noel J."/>
            <person name="Ndikumana S."/>
            <person name="Charron P."/>
            <person name="St-Onge C."/>
            <person name="Giorgi J."/>
            <person name="Grigoriev I.V."/>
            <person name="Roux C."/>
            <person name="Martin F.M."/>
            <person name="Corradi N."/>
        </authorList>
    </citation>
    <scope>NUCLEOTIDE SEQUENCE [LARGE SCALE GENOMIC DNA]</scope>
    <source>
        <strain evidence="7 9">A5</strain>
    </source>
</reference>
<evidence type="ECO:0000313" key="8">
    <source>
        <dbReference type="EMBL" id="PKC03539.1"/>
    </source>
</evidence>